<protein>
    <submittedName>
        <fullName evidence="9">Uncharacterized protein</fullName>
    </submittedName>
</protein>
<keyword evidence="6" id="KW-0966">Cell projection</keyword>
<evidence type="ECO:0000256" key="4">
    <source>
        <dbReference type="ARBA" id="ARBA00023069"/>
    </source>
</evidence>
<evidence type="ECO:0000256" key="5">
    <source>
        <dbReference type="ARBA" id="ARBA00023212"/>
    </source>
</evidence>
<comment type="subcellular location">
    <subcellularLocation>
        <location evidence="1">Cytoplasm</location>
        <location evidence="1">Cytoskeleton</location>
        <location evidence="1">Flagellum axoneme</location>
    </subcellularLocation>
</comment>
<dbReference type="EMBL" id="JARQZJ010000126">
    <property type="protein sequence ID" value="KAK9890657.1"/>
    <property type="molecule type" value="Genomic_DNA"/>
</dbReference>
<dbReference type="AlphaFoldDB" id="A0AAW1VF82"/>
<dbReference type="PANTHER" id="PTHR31180">
    <property type="entry name" value="CILIA- AND FLAGELLA-ASSOCIATED PROTEIN 107-RELATED"/>
    <property type="match status" value="1"/>
</dbReference>
<dbReference type="Proteomes" id="UP001431783">
    <property type="component" value="Unassembled WGS sequence"/>
</dbReference>
<evidence type="ECO:0000256" key="6">
    <source>
        <dbReference type="ARBA" id="ARBA00023273"/>
    </source>
</evidence>
<dbReference type="GO" id="GO:0005879">
    <property type="term" value="C:axonemal microtubule"/>
    <property type="evidence" value="ECO:0007669"/>
    <property type="project" value="TreeGrafter"/>
</dbReference>
<accession>A0AAW1VF82</accession>
<reference evidence="9 10" key="1">
    <citation type="submission" date="2023-03" db="EMBL/GenBank/DDBJ databases">
        <title>Genome insight into feeding habits of ladybird beetles.</title>
        <authorList>
            <person name="Li H.-S."/>
            <person name="Huang Y.-H."/>
            <person name="Pang H."/>
        </authorList>
    </citation>
    <scope>NUCLEOTIDE SEQUENCE [LARGE SCALE GENOMIC DNA]</scope>
    <source>
        <strain evidence="9">SYSU_2023b</strain>
        <tissue evidence="9">Whole body</tissue>
    </source>
</reference>
<evidence type="ECO:0000256" key="8">
    <source>
        <dbReference type="ARBA" id="ARBA00046435"/>
    </source>
</evidence>
<dbReference type="Pfam" id="PF22595">
    <property type="entry name" value="CFAP107"/>
    <property type="match status" value="1"/>
</dbReference>
<evidence type="ECO:0000256" key="7">
    <source>
        <dbReference type="ARBA" id="ARBA00035003"/>
    </source>
</evidence>
<organism evidence="9 10">
    <name type="scientific">Henosepilachna vigintioctopunctata</name>
    <dbReference type="NCBI Taxonomy" id="420089"/>
    <lineage>
        <taxon>Eukaryota</taxon>
        <taxon>Metazoa</taxon>
        <taxon>Ecdysozoa</taxon>
        <taxon>Arthropoda</taxon>
        <taxon>Hexapoda</taxon>
        <taxon>Insecta</taxon>
        <taxon>Pterygota</taxon>
        <taxon>Neoptera</taxon>
        <taxon>Endopterygota</taxon>
        <taxon>Coleoptera</taxon>
        <taxon>Polyphaga</taxon>
        <taxon>Cucujiformia</taxon>
        <taxon>Coccinelloidea</taxon>
        <taxon>Coccinellidae</taxon>
        <taxon>Epilachninae</taxon>
        <taxon>Epilachnini</taxon>
        <taxon>Henosepilachna</taxon>
    </lineage>
</organism>
<evidence type="ECO:0000313" key="10">
    <source>
        <dbReference type="Proteomes" id="UP001431783"/>
    </source>
</evidence>
<dbReference type="PANTHER" id="PTHR31180:SF2">
    <property type="entry name" value="CILIA- AND FLAGELLA-ASSOCIATED PROTEIN 107"/>
    <property type="match status" value="1"/>
</dbReference>
<proteinExistence type="predicted"/>
<evidence type="ECO:0000256" key="1">
    <source>
        <dbReference type="ARBA" id="ARBA00004611"/>
    </source>
</evidence>
<comment type="function">
    <text evidence="7">Microtubule inner protein (MIP) part of the dynein-decorated doublet microtubules (DMTs) in cilia axoneme, which is required for motile cilia beating.</text>
</comment>
<comment type="subunit">
    <text evidence="8">Microtubule inner protein component of sperm flagellar doublet microtubules.</text>
</comment>
<evidence type="ECO:0000313" key="9">
    <source>
        <dbReference type="EMBL" id="KAK9890657.1"/>
    </source>
</evidence>
<dbReference type="GO" id="GO:0030317">
    <property type="term" value="P:flagellated sperm motility"/>
    <property type="evidence" value="ECO:0007669"/>
    <property type="project" value="InterPro"/>
</dbReference>
<keyword evidence="4" id="KW-0969">Cilium</keyword>
<evidence type="ECO:0000256" key="2">
    <source>
        <dbReference type="ARBA" id="ARBA00022490"/>
    </source>
</evidence>
<evidence type="ECO:0000256" key="3">
    <source>
        <dbReference type="ARBA" id="ARBA00022846"/>
    </source>
</evidence>
<keyword evidence="2" id="KW-0963">Cytoplasm</keyword>
<dbReference type="InterPro" id="IPR054709">
    <property type="entry name" value="CFAP107"/>
</dbReference>
<keyword evidence="3" id="KW-0282">Flagellum</keyword>
<keyword evidence="5" id="KW-0206">Cytoskeleton</keyword>
<gene>
    <name evidence="9" type="ORF">WA026_012015</name>
</gene>
<name>A0AAW1VF82_9CUCU</name>
<sequence length="253" mass="30563">MQHYLFYDPLEVKRNTQYHRHQELSYSPSTVVGNWFEERLTYKKDRFNHTASYPHHFPPKPYSRVSPDFVWTERFKSEGVNPIVHSKYGCWDYPNFFENFSTTYDLSYNHYPRWYKDIGHIERKLNSHTMQYEPEDDYIHSFHNITRRGLVEKKKEAWHLEKLNSRTTPGTHSQDIFTPPSQDDYKFTRHAPPRCNSSKLYPVNKNASYQKWRDGISPYTVVPNFDLLEVPRPPRCDPITWECPKKYMKRCPE</sequence>
<keyword evidence="10" id="KW-1185">Reference proteome</keyword>
<dbReference type="InterPro" id="IPR037662">
    <property type="entry name" value="CFAP68/107"/>
</dbReference>
<comment type="caution">
    <text evidence="9">The sequence shown here is derived from an EMBL/GenBank/DDBJ whole genome shotgun (WGS) entry which is preliminary data.</text>
</comment>